<dbReference type="InterPro" id="IPR000262">
    <property type="entry name" value="FMN-dep_DH"/>
</dbReference>
<dbReference type="PIRSF" id="PIRSF003314">
    <property type="entry name" value="IPP_isomerase"/>
    <property type="match status" value="1"/>
</dbReference>
<dbReference type="SUPFAM" id="SSF51395">
    <property type="entry name" value="FMN-linked oxidoreductases"/>
    <property type="match status" value="1"/>
</dbReference>
<keyword evidence="5 11" id="KW-0479">Metal-binding</keyword>
<evidence type="ECO:0000256" key="5">
    <source>
        <dbReference type="ARBA" id="ARBA00022723"/>
    </source>
</evidence>
<dbReference type="GO" id="GO:0010181">
    <property type="term" value="F:FMN binding"/>
    <property type="evidence" value="ECO:0007669"/>
    <property type="project" value="UniProtKB-UniRule"/>
</dbReference>
<dbReference type="SMART" id="SM01240">
    <property type="entry name" value="IMPDH"/>
    <property type="match status" value="1"/>
</dbReference>
<dbReference type="NCBIfam" id="TIGR02151">
    <property type="entry name" value="IPP_isom_2"/>
    <property type="match status" value="1"/>
</dbReference>
<keyword evidence="7 11" id="KW-0521">NADP</keyword>
<keyword evidence="2 11" id="KW-0963">Cytoplasm</keyword>
<dbReference type="Gene3D" id="3.20.20.70">
    <property type="entry name" value="Aldolase class I"/>
    <property type="match status" value="1"/>
</dbReference>
<evidence type="ECO:0000256" key="2">
    <source>
        <dbReference type="ARBA" id="ARBA00022490"/>
    </source>
</evidence>
<evidence type="ECO:0000313" key="13">
    <source>
        <dbReference type="EMBL" id="QPC81185.1"/>
    </source>
</evidence>
<evidence type="ECO:0000256" key="11">
    <source>
        <dbReference type="HAMAP-Rule" id="MF_00354"/>
    </source>
</evidence>
<feature type="binding site" evidence="11">
    <location>
        <position position="165"/>
    </location>
    <ligand>
        <name>substrate</name>
    </ligand>
</feature>
<feature type="binding site" evidence="11">
    <location>
        <begin position="72"/>
        <end position="74"/>
    </location>
    <ligand>
        <name>FMN</name>
        <dbReference type="ChEBI" id="CHEBI:58210"/>
    </ligand>
</feature>
<dbReference type="Proteomes" id="UP000594468">
    <property type="component" value="Chromosome"/>
</dbReference>
<comment type="function">
    <text evidence="11">Involved in the biosynthesis of isoprenoids. Catalyzes the 1,3-allylic rearrangement of the homoallylic substrate isopentenyl (IPP) to its allylic isomer, dimethylallyl diphosphate (DMAPP).</text>
</comment>
<feature type="binding site" evidence="11">
    <location>
        <begin position="298"/>
        <end position="299"/>
    </location>
    <ligand>
        <name>FMN</name>
        <dbReference type="ChEBI" id="CHEBI:58210"/>
    </ligand>
</feature>
<proteinExistence type="inferred from homology"/>
<name>A0A7S8E6F9_9CHLR</name>
<feature type="binding site" evidence="11">
    <location>
        <position position="102"/>
    </location>
    <ligand>
        <name>FMN</name>
        <dbReference type="ChEBI" id="CHEBI:58210"/>
    </ligand>
</feature>
<feature type="domain" description="FMN-dependent dehydrogenase" evidence="12">
    <location>
        <begin position="13"/>
        <end position="103"/>
    </location>
</feature>
<evidence type="ECO:0000256" key="1">
    <source>
        <dbReference type="ARBA" id="ARBA00001917"/>
    </source>
</evidence>
<evidence type="ECO:0000256" key="3">
    <source>
        <dbReference type="ARBA" id="ARBA00022630"/>
    </source>
</evidence>
<comment type="similarity">
    <text evidence="11">Belongs to the IPP isomerase type 2 family.</text>
</comment>
<dbReference type="EC" id="5.3.3.2" evidence="11"/>
<reference evidence="13 14" key="1">
    <citation type="submission" date="2020-02" db="EMBL/GenBank/DDBJ databases">
        <authorList>
            <person name="Zheng R.K."/>
            <person name="Sun C.M."/>
        </authorList>
    </citation>
    <scope>NUCLEOTIDE SEQUENCE [LARGE SCALE GENOMIC DNA]</scope>
    <source>
        <strain evidence="14">rifampicinis</strain>
    </source>
</reference>
<evidence type="ECO:0000256" key="8">
    <source>
        <dbReference type="ARBA" id="ARBA00023229"/>
    </source>
</evidence>
<accession>A0A7S8E6F9</accession>
<protein>
    <recommendedName>
        <fullName evidence="11">Isopentenyl-diphosphate delta-isomerase</fullName>
        <shortName evidence="11">IPP isomerase</shortName>
        <ecNumber evidence="11">5.3.3.2</ecNumber>
    </recommendedName>
    <alternativeName>
        <fullName evidence="11">Isopentenyl diphosphate:dimethylallyl diphosphate isomerase</fullName>
    </alternativeName>
    <alternativeName>
        <fullName evidence="11">Isopentenyl pyrophosphate isomerase</fullName>
    </alternativeName>
    <alternativeName>
        <fullName evidence="11">Type 2 isopentenyl diphosphate isomerase</fullName>
        <shortName evidence="11">IDI-2</shortName>
    </alternativeName>
</protein>
<dbReference type="InterPro" id="IPR011179">
    <property type="entry name" value="IPdP_isomerase"/>
</dbReference>
<dbReference type="InterPro" id="IPR013785">
    <property type="entry name" value="Aldolase_TIM"/>
</dbReference>
<comment type="cofactor">
    <cofactor evidence="11">
        <name>Mg(2+)</name>
        <dbReference type="ChEBI" id="CHEBI:18420"/>
    </cofactor>
</comment>
<comment type="cofactor">
    <cofactor evidence="1 11">
        <name>FMN</name>
        <dbReference type="ChEBI" id="CHEBI:58210"/>
    </cofactor>
</comment>
<feature type="domain" description="FMN-dependent dehydrogenase" evidence="12">
    <location>
        <begin position="181"/>
        <end position="343"/>
    </location>
</feature>
<evidence type="ECO:0000259" key="12">
    <source>
        <dbReference type="Pfam" id="PF01070"/>
    </source>
</evidence>
<dbReference type="GO" id="GO:0070402">
    <property type="term" value="F:NADPH binding"/>
    <property type="evidence" value="ECO:0007669"/>
    <property type="project" value="UniProtKB-UniRule"/>
</dbReference>
<dbReference type="GO" id="GO:0000287">
    <property type="term" value="F:magnesium ion binding"/>
    <property type="evidence" value="ECO:0007669"/>
    <property type="project" value="UniProtKB-UniRule"/>
</dbReference>
<feature type="binding site" evidence="11">
    <location>
        <position position="71"/>
    </location>
    <ligand>
        <name>FMN</name>
        <dbReference type="ChEBI" id="CHEBI:58210"/>
    </ligand>
</feature>
<sequence length="346" mass="37111">MAEVTQEATTESRKVDHIRINLNENVNFPHLTTGLERYRFMHTAVPELDLNEVDSSVSLFGKTLNAPLLISSMTGGAELARRINQNLAIAAQEHGIAMGLGSQRAAVEDPDLVKTFQVRQYAPDILLFANLGAVQLNYGYGPDQCRRAVDMIEADALILHFNVLQEAVQPEGDTNFAGLLKQVEKVTKEVGVPVIAKEVGWGFSERDVRNLANAGVAAIDVAGSGGTSWSEVEYHRAPTSFHAKVARSFADWGIPTADAILYAKAGAPQHPVIASGGLRDGIDVAKCIALGATIGGLAGPFLKAANESVEAVNELIRELVAQIRIAMLCSGANSIQALQETKLYKD</sequence>
<evidence type="ECO:0000256" key="4">
    <source>
        <dbReference type="ARBA" id="ARBA00022643"/>
    </source>
</evidence>
<feature type="binding site" evidence="11">
    <location>
        <position position="227"/>
    </location>
    <ligand>
        <name>FMN</name>
        <dbReference type="ChEBI" id="CHEBI:58210"/>
    </ligand>
</feature>
<comment type="subcellular location">
    <subcellularLocation>
        <location evidence="11">Cytoplasm</location>
    </subcellularLocation>
</comment>
<evidence type="ECO:0000313" key="14">
    <source>
        <dbReference type="Proteomes" id="UP000594468"/>
    </source>
</evidence>
<keyword evidence="14" id="KW-1185">Reference proteome</keyword>
<comment type="cofactor">
    <cofactor evidence="11">
        <name>NADPH</name>
        <dbReference type="ChEBI" id="CHEBI:57783"/>
    </cofactor>
</comment>
<feature type="binding site" evidence="11">
    <location>
        <position position="166"/>
    </location>
    <ligand>
        <name>Mg(2+)</name>
        <dbReference type="ChEBI" id="CHEBI:18420"/>
    </ligand>
</feature>
<feature type="binding site" evidence="11">
    <location>
        <begin position="277"/>
        <end position="279"/>
    </location>
    <ligand>
        <name>FMN</name>
        <dbReference type="ChEBI" id="CHEBI:58210"/>
    </ligand>
</feature>
<dbReference type="GO" id="GO:0016491">
    <property type="term" value="F:oxidoreductase activity"/>
    <property type="evidence" value="ECO:0007669"/>
    <property type="project" value="InterPro"/>
</dbReference>
<dbReference type="GO" id="GO:0008299">
    <property type="term" value="P:isoprenoid biosynthetic process"/>
    <property type="evidence" value="ECO:0007669"/>
    <property type="project" value="UniProtKB-UniRule"/>
</dbReference>
<feature type="binding site" evidence="11">
    <location>
        <begin position="13"/>
        <end position="14"/>
    </location>
    <ligand>
        <name>substrate</name>
    </ligand>
</feature>
<evidence type="ECO:0000256" key="6">
    <source>
        <dbReference type="ARBA" id="ARBA00022842"/>
    </source>
</evidence>
<dbReference type="HAMAP" id="MF_00354">
    <property type="entry name" value="Idi_2"/>
    <property type="match status" value="1"/>
</dbReference>
<dbReference type="GO" id="GO:0005737">
    <property type="term" value="C:cytoplasm"/>
    <property type="evidence" value="ECO:0007669"/>
    <property type="project" value="UniProtKB-SubCell"/>
</dbReference>
<feature type="binding site" evidence="11">
    <location>
        <begin position="102"/>
        <end position="104"/>
    </location>
    <ligand>
        <name>substrate</name>
    </ligand>
</feature>
<dbReference type="GO" id="GO:0004452">
    <property type="term" value="F:isopentenyl-diphosphate delta-isomerase activity"/>
    <property type="evidence" value="ECO:0007669"/>
    <property type="project" value="UniProtKB-UniRule"/>
</dbReference>
<keyword evidence="8 11" id="KW-0414">Isoprene biosynthesis</keyword>
<comment type="subunit">
    <text evidence="10 11">Homooctamer. Dimer of tetramers.</text>
</comment>
<organism evidence="13 14">
    <name type="scientific">Phototrophicus methaneseepsis</name>
    <dbReference type="NCBI Taxonomy" id="2710758"/>
    <lineage>
        <taxon>Bacteria</taxon>
        <taxon>Bacillati</taxon>
        <taxon>Chloroflexota</taxon>
        <taxon>Candidatus Thermofontia</taxon>
        <taxon>Phototrophicales</taxon>
        <taxon>Phototrophicaceae</taxon>
        <taxon>Phototrophicus</taxon>
    </lineage>
</organism>
<feature type="binding site" evidence="11">
    <location>
        <position position="197"/>
    </location>
    <ligand>
        <name>FMN</name>
        <dbReference type="ChEBI" id="CHEBI:58210"/>
    </ligand>
</feature>
<comment type="caution">
    <text evidence="11">Lacks conserved residue(s) required for the propagation of feature annotation.</text>
</comment>
<evidence type="ECO:0000256" key="9">
    <source>
        <dbReference type="ARBA" id="ARBA00023235"/>
    </source>
</evidence>
<feature type="binding site" evidence="11">
    <location>
        <position position="130"/>
    </location>
    <ligand>
        <name>FMN</name>
        <dbReference type="ChEBI" id="CHEBI:58210"/>
    </ligand>
</feature>
<dbReference type="Pfam" id="PF01070">
    <property type="entry name" value="FMN_dh"/>
    <property type="match status" value="2"/>
</dbReference>
<keyword evidence="9 11" id="KW-0413">Isomerase</keyword>
<keyword evidence="4 11" id="KW-0288">FMN</keyword>
<comment type="catalytic activity">
    <reaction evidence="11">
        <text>isopentenyl diphosphate = dimethylallyl diphosphate</text>
        <dbReference type="Rhea" id="RHEA:23284"/>
        <dbReference type="ChEBI" id="CHEBI:57623"/>
        <dbReference type="ChEBI" id="CHEBI:128769"/>
        <dbReference type="EC" id="5.3.3.2"/>
    </reaction>
</comment>
<dbReference type="AlphaFoldDB" id="A0A7S8E6F9"/>
<keyword evidence="3 11" id="KW-0285">Flavoprotein</keyword>
<dbReference type="PANTHER" id="PTHR43665:SF1">
    <property type="entry name" value="ISOPENTENYL-DIPHOSPHATE DELTA-ISOMERASE"/>
    <property type="match status" value="1"/>
</dbReference>
<dbReference type="RefSeq" id="WP_195169258.1">
    <property type="nucleotide sequence ID" value="NZ_CP062983.1"/>
</dbReference>
<dbReference type="PANTHER" id="PTHR43665">
    <property type="entry name" value="ISOPENTENYL-DIPHOSPHATE DELTA-ISOMERASE"/>
    <property type="match status" value="1"/>
</dbReference>
<dbReference type="CDD" id="cd02811">
    <property type="entry name" value="IDI-2_FMN"/>
    <property type="match status" value="1"/>
</dbReference>
<dbReference type="EMBL" id="CP062983">
    <property type="protein sequence ID" value="QPC81185.1"/>
    <property type="molecule type" value="Genomic_DNA"/>
</dbReference>
<evidence type="ECO:0000256" key="7">
    <source>
        <dbReference type="ARBA" id="ARBA00022857"/>
    </source>
</evidence>
<evidence type="ECO:0000256" key="10">
    <source>
        <dbReference type="ARBA" id="ARBA00025810"/>
    </source>
</evidence>
<gene>
    <name evidence="11" type="primary">fni</name>
    <name evidence="13" type="ORF">G4Y79_15900</name>
</gene>
<dbReference type="KEGG" id="pmet:G4Y79_15900"/>
<keyword evidence="6 11" id="KW-0460">Magnesium</keyword>